<dbReference type="EMBL" id="JBHSLW010000007">
    <property type="protein sequence ID" value="MFC5418938.1"/>
    <property type="molecule type" value="Genomic_DNA"/>
</dbReference>
<keyword evidence="4" id="KW-0804">Transcription</keyword>
<organism evidence="6 7">
    <name type="scientific">Bosea eneae</name>
    <dbReference type="NCBI Taxonomy" id="151454"/>
    <lineage>
        <taxon>Bacteria</taxon>
        <taxon>Pseudomonadati</taxon>
        <taxon>Pseudomonadota</taxon>
        <taxon>Alphaproteobacteria</taxon>
        <taxon>Hyphomicrobiales</taxon>
        <taxon>Boseaceae</taxon>
        <taxon>Bosea</taxon>
    </lineage>
</organism>
<dbReference type="InterPro" id="IPR050950">
    <property type="entry name" value="HTH-type_LysR_regulators"/>
</dbReference>
<dbReference type="PANTHER" id="PTHR30419:SF8">
    <property type="entry name" value="NITROGEN ASSIMILATION TRANSCRIPTIONAL ACTIVATOR-RELATED"/>
    <property type="match status" value="1"/>
</dbReference>
<dbReference type="PRINTS" id="PR00039">
    <property type="entry name" value="HTHLYSR"/>
</dbReference>
<evidence type="ECO:0000256" key="3">
    <source>
        <dbReference type="ARBA" id="ARBA00023125"/>
    </source>
</evidence>
<comment type="caution">
    <text evidence="6">The sequence shown here is derived from an EMBL/GenBank/DDBJ whole genome shotgun (WGS) entry which is preliminary data.</text>
</comment>
<evidence type="ECO:0000313" key="7">
    <source>
        <dbReference type="Proteomes" id="UP001596053"/>
    </source>
</evidence>
<dbReference type="RefSeq" id="WP_377796426.1">
    <property type="nucleotide sequence ID" value="NZ_JBHSLW010000007.1"/>
</dbReference>
<dbReference type="Gene3D" id="1.10.10.10">
    <property type="entry name" value="Winged helix-like DNA-binding domain superfamily/Winged helix DNA-binding domain"/>
    <property type="match status" value="1"/>
</dbReference>
<reference evidence="7" key="1">
    <citation type="journal article" date="2019" name="Int. J. Syst. Evol. Microbiol.">
        <title>The Global Catalogue of Microorganisms (GCM) 10K type strain sequencing project: providing services to taxonomists for standard genome sequencing and annotation.</title>
        <authorList>
            <consortium name="The Broad Institute Genomics Platform"/>
            <consortium name="The Broad Institute Genome Sequencing Center for Infectious Disease"/>
            <person name="Wu L."/>
            <person name="Ma J."/>
        </authorList>
    </citation>
    <scope>NUCLEOTIDE SEQUENCE [LARGE SCALE GENOMIC DNA]</scope>
    <source>
        <strain evidence="7">NCAIM B.01391</strain>
    </source>
</reference>
<accession>A0ABW0IP86</accession>
<evidence type="ECO:0000256" key="4">
    <source>
        <dbReference type="ARBA" id="ARBA00023163"/>
    </source>
</evidence>
<dbReference type="Pfam" id="PF03466">
    <property type="entry name" value="LysR_substrate"/>
    <property type="match status" value="1"/>
</dbReference>
<sequence length="299" mass="32135">MNIDFRQIRAFLAVARYESFTRAAQVLNLSQPALTVQIRNLEAALGLKLLDRNTRTVGLTRMGRELLPALQRIIGDLDAVLSEARDLAGERHGVVRLAALPSQASGFLPEVIARFRKANPRMSFVINDTVASGIVRQVREETVDLGLTGGRIFDDELDILHVSQDRMHVVFPKEHPLAQVGQVTSDALGRHPLVLMHPSTSVRALVDAAFAAAGLTVVIAAEPTYMTTAVGMVRAGLGVAILPGSAMEVRAETGLASRPIDGAAFVRDVSLIKRSGRTLPPASESFAHALIDAMQAELG</sequence>
<dbReference type="InterPro" id="IPR005119">
    <property type="entry name" value="LysR_subst-bd"/>
</dbReference>
<dbReference type="InterPro" id="IPR000847">
    <property type="entry name" value="LysR_HTH_N"/>
</dbReference>
<comment type="similarity">
    <text evidence="1">Belongs to the LysR transcriptional regulatory family.</text>
</comment>
<keyword evidence="3" id="KW-0238">DNA-binding</keyword>
<dbReference type="PROSITE" id="PS50931">
    <property type="entry name" value="HTH_LYSR"/>
    <property type="match status" value="1"/>
</dbReference>
<dbReference type="InterPro" id="IPR036390">
    <property type="entry name" value="WH_DNA-bd_sf"/>
</dbReference>
<keyword evidence="2" id="KW-0805">Transcription regulation</keyword>
<dbReference type="CDD" id="cd08440">
    <property type="entry name" value="PBP2_LTTR_like_4"/>
    <property type="match status" value="1"/>
</dbReference>
<feature type="domain" description="HTH lysR-type" evidence="5">
    <location>
        <begin position="3"/>
        <end position="60"/>
    </location>
</feature>
<dbReference type="Proteomes" id="UP001596053">
    <property type="component" value="Unassembled WGS sequence"/>
</dbReference>
<evidence type="ECO:0000259" key="5">
    <source>
        <dbReference type="PROSITE" id="PS50931"/>
    </source>
</evidence>
<dbReference type="InterPro" id="IPR036388">
    <property type="entry name" value="WH-like_DNA-bd_sf"/>
</dbReference>
<protein>
    <submittedName>
        <fullName evidence="6">LysR family transcriptional regulator</fullName>
    </submittedName>
</protein>
<dbReference type="Gene3D" id="3.40.190.290">
    <property type="match status" value="1"/>
</dbReference>
<name>A0ABW0IP86_9HYPH</name>
<dbReference type="PANTHER" id="PTHR30419">
    <property type="entry name" value="HTH-TYPE TRANSCRIPTIONAL REGULATOR YBHD"/>
    <property type="match status" value="1"/>
</dbReference>
<proteinExistence type="inferred from homology"/>
<dbReference type="SUPFAM" id="SSF53850">
    <property type="entry name" value="Periplasmic binding protein-like II"/>
    <property type="match status" value="1"/>
</dbReference>
<dbReference type="Pfam" id="PF00126">
    <property type="entry name" value="HTH_1"/>
    <property type="match status" value="1"/>
</dbReference>
<evidence type="ECO:0000256" key="2">
    <source>
        <dbReference type="ARBA" id="ARBA00023015"/>
    </source>
</evidence>
<evidence type="ECO:0000313" key="6">
    <source>
        <dbReference type="EMBL" id="MFC5418938.1"/>
    </source>
</evidence>
<gene>
    <name evidence="6" type="ORF">ACFPOB_05105</name>
</gene>
<dbReference type="SUPFAM" id="SSF46785">
    <property type="entry name" value="Winged helix' DNA-binding domain"/>
    <property type="match status" value="1"/>
</dbReference>
<keyword evidence="7" id="KW-1185">Reference proteome</keyword>
<evidence type="ECO:0000256" key="1">
    <source>
        <dbReference type="ARBA" id="ARBA00009437"/>
    </source>
</evidence>